<accession>A0A7T2GJ40</accession>
<dbReference type="RefSeq" id="WP_200971441.1">
    <property type="nucleotide sequence ID" value="NZ_CP065592.1"/>
</dbReference>
<dbReference type="EMBL" id="CP065592">
    <property type="protein sequence ID" value="QPQ54799.1"/>
    <property type="molecule type" value="Genomic_DNA"/>
</dbReference>
<dbReference type="Gene3D" id="3.40.50.150">
    <property type="entry name" value="Vaccinia Virus protein VP39"/>
    <property type="match status" value="1"/>
</dbReference>
<protein>
    <submittedName>
        <fullName evidence="1">Class I SAM-dependent methyltransferase</fullName>
    </submittedName>
</protein>
<keyword evidence="1" id="KW-0489">Methyltransferase</keyword>
<keyword evidence="2" id="KW-1185">Reference proteome</keyword>
<evidence type="ECO:0000313" key="2">
    <source>
        <dbReference type="Proteomes" id="UP000594873"/>
    </source>
</evidence>
<evidence type="ECO:0000313" key="1">
    <source>
        <dbReference type="EMBL" id="QPQ54799.1"/>
    </source>
</evidence>
<reference evidence="1 2" key="1">
    <citation type="submission" date="2020-11" db="EMBL/GenBank/DDBJ databases">
        <title>Genome seq and assembly of Sphingosinicella sp.</title>
        <authorList>
            <person name="Chhetri G."/>
        </authorList>
    </citation>
    <scope>NUCLEOTIDE SEQUENCE [LARGE SCALE GENOMIC DNA]</scope>
    <source>
        <strain evidence="1 2">UDD2</strain>
    </source>
</reference>
<gene>
    <name evidence="1" type="ORF">IC614_10805</name>
</gene>
<dbReference type="Pfam" id="PF13578">
    <property type="entry name" value="Methyltransf_24"/>
    <property type="match status" value="1"/>
</dbReference>
<dbReference type="GO" id="GO:0008168">
    <property type="term" value="F:methyltransferase activity"/>
    <property type="evidence" value="ECO:0007669"/>
    <property type="project" value="UniProtKB-KW"/>
</dbReference>
<dbReference type="KEGG" id="sflv:IC614_10805"/>
<sequence length="260" mass="28107">MTSRETTGLLPRMGKTPVVDSDGRSLADWLALAAFIPIQWPWLLRSLSGGSKAAKNALLSRLDLPADALPNLGSWKADTGLLTLLVDHILTHKPKLVVEFGAGATSLILAKALEKAGGGKLISFDQHADFVDLTRGWLADHGLDADIRAVPLRPSPDGWPGLWYDHGPLPDGIDMMVIDGPPWTIHPFTRGAASSLFGKVAPGGTVFLDDAARPGERIVARRWKKLYPDFSFRLWKGGTKGTLIGRKKGLTLEGFIDPSH</sequence>
<organism evidence="1 2">
    <name type="scientific">Allosphingosinicella flava</name>
    <dbReference type="NCBI Taxonomy" id="2771430"/>
    <lineage>
        <taxon>Bacteria</taxon>
        <taxon>Pseudomonadati</taxon>
        <taxon>Pseudomonadota</taxon>
        <taxon>Alphaproteobacteria</taxon>
        <taxon>Sphingomonadales</taxon>
        <taxon>Sphingomonadaceae</taxon>
        <taxon>Allosphingosinicella</taxon>
    </lineage>
</organism>
<dbReference type="GO" id="GO:0032259">
    <property type="term" value="P:methylation"/>
    <property type="evidence" value="ECO:0007669"/>
    <property type="project" value="UniProtKB-KW"/>
</dbReference>
<dbReference type="AlphaFoldDB" id="A0A7T2GJ40"/>
<dbReference type="Proteomes" id="UP000594873">
    <property type="component" value="Chromosome"/>
</dbReference>
<dbReference type="SUPFAM" id="SSF53335">
    <property type="entry name" value="S-adenosyl-L-methionine-dependent methyltransferases"/>
    <property type="match status" value="1"/>
</dbReference>
<name>A0A7T2GJ40_9SPHN</name>
<keyword evidence="1" id="KW-0808">Transferase</keyword>
<proteinExistence type="predicted"/>
<dbReference type="InterPro" id="IPR029063">
    <property type="entry name" value="SAM-dependent_MTases_sf"/>
</dbReference>